<feature type="region of interest" description="Disordered" evidence="6">
    <location>
        <begin position="153"/>
        <end position="223"/>
    </location>
</feature>
<dbReference type="SMART" id="SM00220">
    <property type="entry name" value="S_TKc"/>
    <property type="match status" value="1"/>
</dbReference>
<dbReference type="InterPro" id="IPR011009">
    <property type="entry name" value="Kinase-like_dom_sf"/>
</dbReference>
<dbReference type="InterPro" id="IPR050205">
    <property type="entry name" value="CDPK_Ser/Thr_kinases"/>
</dbReference>
<dbReference type="PANTHER" id="PTHR24349">
    <property type="entry name" value="SERINE/THREONINE-PROTEIN KINASE"/>
    <property type="match status" value="1"/>
</dbReference>
<feature type="compositionally biased region" description="Polar residues" evidence="6">
    <location>
        <begin position="117"/>
        <end position="129"/>
    </location>
</feature>
<evidence type="ECO:0000256" key="2">
    <source>
        <dbReference type="ARBA" id="ARBA00022679"/>
    </source>
</evidence>
<feature type="domain" description="Protein kinase" evidence="7">
    <location>
        <begin position="257"/>
        <end position="624"/>
    </location>
</feature>
<dbReference type="InterPro" id="IPR000719">
    <property type="entry name" value="Prot_kinase_dom"/>
</dbReference>
<accession>A0A7S0F999</accession>
<dbReference type="SUPFAM" id="SSF56112">
    <property type="entry name" value="Protein kinase-like (PK-like)"/>
    <property type="match status" value="1"/>
</dbReference>
<feature type="compositionally biased region" description="Low complexity" evidence="6">
    <location>
        <begin position="172"/>
        <end position="187"/>
    </location>
</feature>
<dbReference type="PROSITE" id="PS50011">
    <property type="entry name" value="PROTEIN_KINASE_DOM"/>
    <property type="match status" value="1"/>
</dbReference>
<dbReference type="PROSITE" id="PS00108">
    <property type="entry name" value="PROTEIN_KINASE_ST"/>
    <property type="match status" value="1"/>
</dbReference>
<keyword evidence="3" id="KW-0547">Nucleotide-binding</keyword>
<protein>
    <recommendedName>
        <fullName evidence="7">Protein kinase domain-containing protein</fullName>
    </recommendedName>
</protein>
<feature type="compositionally biased region" description="Basic and acidic residues" evidence="6">
    <location>
        <begin position="188"/>
        <end position="200"/>
    </location>
</feature>
<dbReference type="InterPro" id="IPR008271">
    <property type="entry name" value="Ser/Thr_kinase_AS"/>
</dbReference>
<dbReference type="EMBL" id="HBEG01003888">
    <property type="protein sequence ID" value="CAD8346548.1"/>
    <property type="molecule type" value="Transcribed_RNA"/>
</dbReference>
<dbReference type="GO" id="GO:0005524">
    <property type="term" value="F:ATP binding"/>
    <property type="evidence" value="ECO:0007669"/>
    <property type="project" value="UniProtKB-KW"/>
</dbReference>
<feature type="compositionally biased region" description="Polar residues" evidence="6">
    <location>
        <begin position="436"/>
        <end position="446"/>
    </location>
</feature>
<dbReference type="Pfam" id="PF00069">
    <property type="entry name" value="Pkinase"/>
    <property type="match status" value="2"/>
</dbReference>
<sequence length="647" mass="70296">MGAQKSKPSGAGDVPGKKKKGGHQRVHPAQVDEPTSLVIEAMPAGEAAPEPAPEALREAPTRLESVGSMGTTVTAADARLILANARAVGTPLPVQVVTPPGSLVSSPRVQKPGQGPSAPSAQRQTTQHHTAPGVAQPEVAANATMAAMLEDEDRSPTILTSPTRRRDPSPVSPASSMASPTSPTSPASRRDFSPARRRDVSPASSSGSVVQRRRVGAQKRACSRDRRQLRIETISSCDGASTFKPDGYRSITWCDNFSEIYTLGESVMPSVHRHMEIRFAVPLPKARPADVGWELPTSGEVVVKVRYKRGAFTSRSTEKAWRASTECLLNLPAFSGIARIYEVLEDKIAYYVVMEKVPGKDLHERLHKEFRIPVEEVKEVLRQLLQGVAELHASGCIHRDIKLENVMFDRTTRQSEMERAPSLVSVGTAGRHSSESTRTSTPTDHSMSPRRAGPADWASCCSGSASGPGYSRAASKVTVSPTCGGGAAAIGTVKLIDFDTVQEWSPQSTRATDVLGTDQYIAPEAYEGRYSPASDIFAVGVIAYKLLTRSFPFRKHIFDDKPGENWVGSPKMREIRERLVEERLDWRHSIFHTEQGARSLVARMLAMDERLRPTAWEALGDPWLNSRSCQPSANGLSSLWVPIAQPP</sequence>
<feature type="compositionally biased region" description="Basic residues" evidence="6">
    <location>
        <begin position="17"/>
        <end position="26"/>
    </location>
</feature>
<dbReference type="Gene3D" id="1.10.510.10">
    <property type="entry name" value="Transferase(Phosphotransferase) domain 1"/>
    <property type="match status" value="2"/>
</dbReference>
<feature type="region of interest" description="Disordered" evidence="6">
    <location>
        <begin position="99"/>
        <end position="137"/>
    </location>
</feature>
<gene>
    <name evidence="8" type="ORF">PBAH0796_LOCUS2286</name>
</gene>
<keyword evidence="5" id="KW-0067">ATP-binding</keyword>
<dbReference type="AlphaFoldDB" id="A0A7S0F999"/>
<keyword evidence="4" id="KW-0418">Kinase</keyword>
<evidence type="ECO:0000256" key="3">
    <source>
        <dbReference type="ARBA" id="ARBA00022741"/>
    </source>
</evidence>
<evidence type="ECO:0000256" key="4">
    <source>
        <dbReference type="ARBA" id="ARBA00022777"/>
    </source>
</evidence>
<keyword evidence="1" id="KW-0723">Serine/threonine-protein kinase</keyword>
<feature type="region of interest" description="Disordered" evidence="6">
    <location>
        <begin position="412"/>
        <end position="453"/>
    </location>
</feature>
<name>A0A7S0F999_9DINO</name>
<evidence type="ECO:0000256" key="5">
    <source>
        <dbReference type="ARBA" id="ARBA00022840"/>
    </source>
</evidence>
<evidence type="ECO:0000259" key="7">
    <source>
        <dbReference type="PROSITE" id="PS50011"/>
    </source>
</evidence>
<evidence type="ECO:0000256" key="1">
    <source>
        <dbReference type="ARBA" id="ARBA00022527"/>
    </source>
</evidence>
<reference evidence="8" key="1">
    <citation type="submission" date="2021-01" db="EMBL/GenBank/DDBJ databases">
        <authorList>
            <person name="Corre E."/>
            <person name="Pelletier E."/>
            <person name="Niang G."/>
            <person name="Scheremetjew M."/>
            <person name="Finn R."/>
            <person name="Kale V."/>
            <person name="Holt S."/>
            <person name="Cochrane G."/>
            <person name="Meng A."/>
            <person name="Brown T."/>
            <person name="Cohen L."/>
        </authorList>
    </citation>
    <scope>NUCLEOTIDE SEQUENCE</scope>
    <source>
        <strain evidence="8">Pbaha01</strain>
    </source>
</reference>
<feature type="region of interest" description="Disordered" evidence="6">
    <location>
        <begin position="1"/>
        <end position="35"/>
    </location>
</feature>
<evidence type="ECO:0000256" key="6">
    <source>
        <dbReference type="SAM" id="MobiDB-lite"/>
    </source>
</evidence>
<organism evidence="8">
    <name type="scientific">Pyrodinium bahamense</name>
    <dbReference type="NCBI Taxonomy" id="73915"/>
    <lineage>
        <taxon>Eukaryota</taxon>
        <taxon>Sar</taxon>
        <taxon>Alveolata</taxon>
        <taxon>Dinophyceae</taxon>
        <taxon>Gonyaulacales</taxon>
        <taxon>Pyrocystaceae</taxon>
        <taxon>Pyrodinium</taxon>
    </lineage>
</organism>
<evidence type="ECO:0000313" key="8">
    <source>
        <dbReference type="EMBL" id="CAD8346548.1"/>
    </source>
</evidence>
<proteinExistence type="predicted"/>
<dbReference type="GO" id="GO:0004674">
    <property type="term" value="F:protein serine/threonine kinase activity"/>
    <property type="evidence" value="ECO:0007669"/>
    <property type="project" value="UniProtKB-KW"/>
</dbReference>
<keyword evidence="2" id="KW-0808">Transferase</keyword>